<dbReference type="AlphaFoldDB" id="A0A5B0NW18"/>
<dbReference type="Proteomes" id="UP000324748">
    <property type="component" value="Unassembled WGS sequence"/>
</dbReference>
<comment type="caution">
    <text evidence="2">The sequence shown here is derived from an EMBL/GenBank/DDBJ whole genome shotgun (WGS) entry which is preliminary data.</text>
</comment>
<gene>
    <name evidence="1" type="ORF">PGT21_018269</name>
    <name evidence="2" type="ORF">PGTUg99_011434</name>
</gene>
<dbReference type="Proteomes" id="UP000325313">
    <property type="component" value="Unassembled WGS sequence"/>
</dbReference>
<evidence type="ECO:0000313" key="3">
    <source>
        <dbReference type="Proteomes" id="UP000324748"/>
    </source>
</evidence>
<dbReference type="EMBL" id="VSWC01000184">
    <property type="protein sequence ID" value="KAA1067830.1"/>
    <property type="molecule type" value="Genomic_DNA"/>
</dbReference>
<dbReference type="EMBL" id="VDEP01000374">
    <property type="protein sequence ID" value="KAA1093421.1"/>
    <property type="molecule type" value="Genomic_DNA"/>
</dbReference>
<organism evidence="2 4">
    <name type="scientific">Puccinia graminis f. sp. tritici</name>
    <dbReference type="NCBI Taxonomy" id="56615"/>
    <lineage>
        <taxon>Eukaryota</taxon>
        <taxon>Fungi</taxon>
        <taxon>Dikarya</taxon>
        <taxon>Basidiomycota</taxon>
        <taxon>Pucciniomycotina</taxon>
        <taxon>Pucciniomycetes</taxon>
        <taxon>Pucciniales</taxon>
        <taxon>Pucciniaceae</taxon>
        <taxon>Puccinia</taxon>
    </lineage>
</organism>
<reference evidence="3 4" key="1">
    <citation type="submission" date="2019-05" db="EMBL/GenBank/DDBJ databases">
        <title>Emergence of the Ug99 lineage of the wheat stem rust pathogen through somatic hybridization.</title>
        <authorList>
            <person name="Li F."/>
            <person name="Upadhyaya N.M."/>
            <person name="Sperschneider J."/>
            <person name="Matny O."/>
            <person name="Nguyen-Phuc H."/>
            <person name="Mago R."/>
            <person name="Raley C."/>
            <person name="Miller M.E."/>
            <person name="Silverstein K.A.T."/>
            <person name="Henningsen E."/>
            <person name="Hirsch C.D."/>
            <person name="Visser B."/>
            <person name="Pretorius Z.A."/>
            <person name="Steffenson B.J."/>
            <person name="Schwessinger B."/>
            <person name="Dodds P.N."/>
            <person name="Figueroa M."/>
        </authorList>
    </citation>
    <scope>NUCLEOTIDE SEQUENCE [LARGE SCALE GENOMIC DNA]</scope>
    <source>
        <strain evidence="1">21-0</strain>
        <strain evidence="2 4">Ug99</strain>
    </source>
</reference>
<keyword evidence="3" id="KW-1185">Reference proteome</keyword>
<sequence length="92" mass="10531">MYFSLKGYFAHGSSFGLPKKPSKAVKTSQNDDSFLNWHKNERLEVLFFGPTPNLIGAQKLTILNNDSRKKDNETDVKTNAHVSLRHTARRRL</sequence>
<evidence type="ECO:0000313" key="4">
    <source>
        <dbReference type="Proteomes" id="UP000325313"/>
    </source>
</evidence>
<evidence type="ECO:0000313" key="1">
    <source>
        <dbReference type="EMBL" id="KAA1067830.1"/>
    </source>
</evidence>
<evidence type="ECO:0000313" key="2">
    <source>
        <dbReference type="EMBL" id="KAA1093421.1"/>
    </source>
</evidence>
<accession>A0A5B0NW18</accession>
<protein>
    <submittedName>
        <fullName evidence="2">Uncharacterized protein</fullName>
    </submittedName>
</protein>
<proteinExistence type="predicted"/>
<name>A0A5B0NW18_PUCGR</name>